<dbReference type="EMBL" id="JARIHO010000065">
    <property type="protein sequence ID" value="KAJ7314722.1"/>
    <property type="molecule type" value="Genomic_DNA"/>
</dbReference>
<name>A0AAD6ZAM1_9AGAR</name>
<protein>
    <submittedName>
        <fullName evidence="1">Uncharacterized protein</fullName>
    </submittedName>
</protein>
<keyword evidence="2" id="KW-1185">Reference proteome</keyword>
<proteinExistence type="predicted"/>
<accession>A0AAD6ZAM1</accession>
<dbReference type="Proteomes" id="UP001218218">
    <property type="component" value="Unassembled WGS sequence"/>
</dbReference>
<comment type="caution">
    <text evidence="1">The sequence shown here is derived from an EMBL/GenBank/DDBJ whole genome shotgun (WGS) entry which is preliminary data.</text>
</comment>
<evidence type="ECO:0000313" key="1">
    <source>
        <dbReference type="EMBL" id="KAJ7314722.1"/>
    </source>
</evidence>
<gene>
    <name evidence="1" type="ORF">DFH08DRAFT_821047</name>
</gene>
<dbReference type="AlphaFoldDB" id="A0AAD6ZAM1"/>
<sequence length="308" mass="33209">MTGHVCKWVQVVQNAGTLDGVLKESKSKQTQVVTGRGMSSERTQVVQGAGTLGGVVKGKHSCIPPTLFYQPQIYPGLLNLLCDLYSNKSESLQNLRAGLVTPIPSVHFPSIHRDLCALPAGFTCNSSGDLERSSAAEDTELDVNPADLPLATRRAKRNEKAPSRYSGEDMRDQTVSYTTRFINVPTYTITYHTGTECHLANVRVAQPTSLDHVPGMDMIDGGASLLFLDAHEEEPDCSSDGRVPDGLGAVAPLHSSVSAEQTNTTQDSNSGMSHLSFTELQWNHGYQGGGASDELKFVRTDECGELKS</sequence>
<reference evidence="1" key="1">
    <citation type="submission" date="2023-03" db="EMBL/GenBank/DDBJ databases">
        <title>Massive genome expansion in bonnet fungi (Mycena s.s.) driven by repeated elements and novel gene families across ecological guilds.</title>
        <authorList>
            <consortium name="Lawrence Berkeley National Laboratory"/>
            <person name="Harder C.B."/>
            <person name="Miyauchi S."/>
            <person name="Viragh M."/>
            <person name="Kuo A."/>
            <person name="Thoen E."/>
            <person name="Andreopoulos B."/>
            <person name="Lu D."/>
            <person name="Skrede I."/>
            <person name="Drula E."/>
            <person name="Henrissat B."/>
            <person name="Morin E."/>
            <person name="Kohler A."/>
            <person name="Barry K."/>
            <person name="LaButti K."/>
            <person name="Morin E."/>
            <person name="Salamov A."/>
            <person name="Lipzen A."/>
            <person name="Mereny Z."/>
            <person name="Hegedus B."/>
            <person name="Baldrian P."/>
            <person name="Stursova M."/>
            <person name="Weitz H."/>
            <person name="Taylor A."/>
            <person name="Grigoriev I.V."/>
            <person name="Nagy L.G."/>
            <person name="Martin F."/>
            <person name="Kauserud H."/>
        </authorList>
    </citation>
    <scope>NUCLEOTIDE SEQUENCE</scope>
    <source>
        <strain evidence="1">CBHHK002</strain>
    </source>
</reference>
<evidence type="ECO:0000313" key="2">
    <source>
        <dbReference type="Proteomes" id="UP001218218"/>
    </source>
</evidence>
<organism evidence="1 2">
    <name type="scientific">Mycena albidolilacea</name>
    <dbReference type="NCBI Taxonomy" id="1033008"/>
    <lineage>
        <taxon>Eukaryota</taxon>
        <taxon>Fungi</taxon>
        <taxon>Dikarya</taxon>
        <taxon>Basidiomycota</taxon>
        <taxon>Agaricomycotina</taxon>
        <taxon>Agaricomycetes</taxon>
        <taxon>Agaricomycetidae</taxon>
        <taxon>Agaricales</taxon>
        <taxon>Marasmiineae</taxon>
        <taxon>Mycenaceae</taxon>
        <taxon>Mycena</taxon>
    </lineage>
</organism>